<comment type="caution">
    <text evidence="2">The sequence shown here is derived from an EMBL/GenBank/DDBJ whole genome shotgun (WGS) entry which is preliminary data.</text>
</comment>
<evidence type="ECO:0000256" key="1">
    <source>
        <dbReference type="SAM" id="MobiDB-lite"/>
    </source>
</evidence>
<feature type="compositionally biased region" description="Basic and acidic residues" evidence="1">
    <location>
        <begin position="11"/>
        <end position="20"/>
    </location>
</feature>
<sequence>MPTFLQPQSGGDHRVRAGQTDKKLHREMVVAPSRPMPYGAYVRSCVVGFQVIGESEDEVSAWALARVTMKAEVSAKESASYPRSPVAALWEGGDWRLSVLRVNAPCSRSRASRGRRWSPP</sequence>
<reference evidence="2 3" key="1">
    <citation type="journal article" date="2023" name="Microb. Genom.">
        <title>Mesoterricola silvestris gen. nov., sp. nov., Mesoterricola sediminis sp. nov., Geothrix oryzae sp. nov., Geothrix edaphica sp. nov., Geothrix rubra sp. nov., and Geothrix limicola sp. nov., six novel members of Acidobacteriota isolated from soils.</title>
        <authorList>
            <person name="Weisberg A.J."/>
            <person name="Pearce E."/>
            <person name="Kramer C.G."/>
            <person name="Chang J.H."/>
            <person name="Clarke C.R."/>
        </authorList>
    </citation>
    <scope>NUCLEOTIDE SEQUENCE [LARGE SCALE GENOMIC DNA]</scope>
    <source>
        <strain evidence="2 3">ID09-01A</strain>
    </source>
</reference>
<proteinExistence type="predicted"/>
<keyword evidence="3" id="KW-1185">Reference proteome</keyword>
<dbReference type="RefSeq" id="WP_319063582.1">
    <property type="nucleotide sequence ID" value="NZ_JARAYT010000023.1"/>
</dbReference>
<evidence type="ECO:0000313" key="2">
    <source>
        <dbReference type="EMBL" id="MDX3706014.1"/>
    </source>
</evidence>
<dbReference type="EMBL" id="JARAYU010000023">
    <property type="protein sequence ID" value="MDX3706014.1"/>
    <property type="molecule type" value="Genomic_DNA"/>
</dbReference>
<name>A0ABU4NTH3_9ACTN</name>
<gene>
    <name evidence="2" type="ORF">PV662_41065</name>
</gene>
<feature type="region of interest" description="Disordered" evidence="1">
    <location>
        <begin position="1"/>
        <end position="20"/>
    </location>
</feature>
<dbReference type="Proteomes" id="UP001271274">
    <property type="component" value="Unassembled WGS sequence"/>
</dbReference>
<accession>A0ABU4NTH3</accession>
<organism evidence="2 3">
    <name type="scientific">Streptomyces europaeiscabiei</name>
    <dbReference type="NCBI Taxonomy" id="146819"/>
    <lineage>
        <taxon>Bacteria</taxon>
        <taxon>Bacillati</taxon>
        <taxon>Actinomycetota</taxon>
        <taxon>Actinomycetes</taxon>
        <taxon>Kitasatosporales</taxon>
        <taxon>Streptomycetaceae</taxon>
        <taxon>Streptomyces</taxon>
    </lineage>
</organism>
<evidence type="ECO:0000313" key="3">
    <source>
        <dbReference type="Proteomes" id="UP001271274"/>
    </source>
</evidence>
<protein>
    <submittedName>
        <fullName evidence="2">Uncharacterized protein</fullName>
    </submittedName>
</protein>